<dbReference type="EMBL" id="JACHJL010000002">
    <property type="protein sequence ID" value="MBB5934138.1"/>
    <property type="molecule type" value="Genomic_DNA"/>
</dbReference>
<gene>
    <name evidence="2" type="ORF">FHS42_001164</name>
</gene>
<keyword evidence="1" id="KW-0812">Transmembrane</keyword>
<keyword evidence="1" id="KW-1133">Transmembrane helix</keyword>
<organism evidence="2 3">
    <name type="scientific">Streptomyces zagrosensis</name>
    <dbReference type="NCBI Taxonomy" id="1042984"/>
    <lineage>
        <taxon>Bacteria</taxon>
        <taxon>Bacillati</taxon>
        <taxon>Actinomycetota</taxon>
        <taxon>Actinomycetes</taxon>
        <taxon>Kitasatosporales</taxon>
        <taxon>Streptomycetaceae</taxon>
        <taxon>Streptomyces</taxon>
    </lineage>
</organism>
<keyword evidence="1" id="KW-0472">Membrane</keyword>
<accession>A0A7W9Q6N5</accession>
<keyword evidence="3" id="KW-1185">Reference proteome</keyword>
<dbReference type="Proteomes" id="UP000588098">
    <property type="component" value="Unassembled WGS sequence"/>
</dbReference>
<name>A0A7W9Q6N5_9ACTN</name>
<sequence length="56" mass="6314">MVEDGSRRAVRHRRRGDVAVPRVRFKHVQQVAVVVTWVSRVPVLLVALGRFLGGPQ</sequence>
<feature type="transmembrane region" description="Helical" evidence="1">
    <location>
        <begin position="31"/>
        <end position="52"/>
    </location>
</feature>
<evidence type="ECO:0000313" key="3">
    <source>
        <dbReference type="Proteomes" id="UP000588098"/>
    </source>
</evidence>
<comment type="caution">
    <text evidence="2">The sequence shown here is derived from an EMBL/GenBank/DDBJ whole genome shotgun (WGS) entry which is preliminary data.</text>
</comment>
<evidence type="ECO:0000256" key="1">
    <source>
        <dbReference type="SAM" id="Phobius"/>
    </source>
</evidence>
<dbReference type="AlphaFoldDB" id="A0A7W9Q6N5"/>
<protein>
    <submittedName>
        <fullName evidence="2">Uncharacterized protein</fullName>
    </submittedName>
</protein>
<proteinExistence type="predicted"/>
<evidence type="ECO:0000313" key="2">
    <source>
        <dbReference type="EMBL" id="MBB5934138.1"/>
    </source>
</evidence>
<reference evidence="2 3" key="1">
    <citation type="submission" date="2020-08" db="EMBL/GenBank/DDBJ databases">
        <title>Genomic Encyclopedia of Type Strains, Phase III (KMG-III): the genomes of soil and plant-associated and newly described type strains.</title>
        <authorList>
            <person name="Whitman W."/>
        </authorList>
    </citation>
    <scope>NUCLEOTIDE SEQUENCE [LARGE SCALE GENOMIC DNA]</scope>
    <source>
        <strain evidence="2 3">CECT 8305</strain>
    </source>
</reference>